<dbReference type="CDD" id="cd18773">
    <property type="entry name" value="PDC1_HK_sensor"/>
    <property type="match status" value="1"/>
</dbReference>
<dbReference type="EMBL" id="VULY01000018">
    <property type="protein sequence ID" value="MSR93495.1"/>
    <property type="molecule type" value="Genomic_DNA"/>
</dbReference>
<dbReference type="Proteomes" id="UP000434409">
    <property type="component" value="Unassembled WGS sequence"/>
</dbReference>
<reference evidence="16 17" key="1">
    <citation type="submission" date="2019-08" db="EMBL/GenBank/DDBJ databases">
        <title>In-depth cultivation of the pig gut microbiome towards novel bacterial diversity and tailored functional studies.</title>
        <authorList>
            <person name="Wylensek D."/>
            <person name="Hitch T.C.A."/>
            <person name="Clavel T."/>
        </authorList>
    </citation>
    <scope>NUCLEOTIDE SEQUENCE [LARGE SCALE GENOMIC DNA]</scope>
    <source>
        <strain evidence="16 17">68-1-5</strain>
    </source>
</reference>
<proteinExistence type="predicted"/>
<evidence type="ECO:0000256" key="7">
    <source>
        <dbReference type="ARBA" id="ARBA00022692"/>
    </source>
</evidence>
<dbReference type="RefSeq" id="WP_154476518.1">
    <property type="nucleotide sequence ID" value="NZ_VULY01000018.1"/>
</dbReference>
<dbReference type="InterPro" id="IPR033479">
    <property type="entry name" value="dCache_1"/>
</dbReference>
<evidence type="ECO:0000256" key="8">
    <source>
        <dbReference type="ARBA" id="ARBA00022777"/>
    </source>
</evidence>
<evidence type="ECO:0000313" key="17">
    <source>
        <dbReference type="Proteomes" id="UP000434409"/>
    </source>
</evidence>
<evidence type="ECO:0000256" key="2">
    <source>
        <dbReference type="ARBA" id="ARBA00004651"/>
    </source>
</evidence>
<dbReference type="InterPro" id="IPR036890">
    <property type="entry name" value="HATPase_C_sf"/>
</dbReference>
<keyword evidence="17" id="KW-1185">Reference proteome</keyword>
<gene>
    <name evidence="16" type="ORF">FYJ34_04235</name>
</gene>
<dbReference type="SMART" id="SM00387">
    <property type="entry name" value="HATPase_c"/>
    <property type="match status" value="1"/>
</dbReference>
<dbReference type="Pfam" id="PF02518">
    <property type="entry name" value="HATPase_c"/>
    <property type="match status" value="1"/>
</dbReference>
<evidence type="ECO:0000256" key="5">
    <source>
        <dbReference type="ARBA" id="ARBA00022553"/>
    </source>
</evidence>
<evidence type="ECO:0000259" key="15">
    <source>
        <dbReference type="PROSITE" id="PS50885"/>
    </source>
</evidence>
<dbReference type="AlphaFoldDB" id="A0A6N7UYS6"/>
<dbReference type="InterPro" id="IPR003594">
    <property type="entry name" value="HATPase_dom"/>
</dbReference>
<dbReference type="InterPro" id="IPR004358">
    <property type="entry name" value="Sig_transdc_His_kin-like_C"/>
</dbReference>
<keyword evidence="7 13" id="KW-0812">Transmembrane</keyword>
<accession>A0A6N7UYS6</accession>
<protein>
    <recommendedName>
        <fullName evidence="3">histidine kinase</fullName>
        <ecNumber evidence="3">2.7.13.3</ecNumber>
    </recommendedName>
</protein>
<dbReference type="PANTHER" id="PTHR34220">
    <property type="entry name" value="SENSOR HISTIDINE KINASE YPDA"/>
    <property type="match status" value="1"/>
</dbReference>
<keyword evidence="5" id="KW-0597">Phosphoprotein</keyword>
<dbReference type="Gene3D" id="3.30.450.20">
    <property type="entry name" value="PAS domain"/>
    <property type="match status" value="1"/>
</dbReference>
<feature type="transmembrane region" description="Helical" evidence="13">
    <location>
        <begin position="306"/>
        <end position="325"/>
    </location>
</feature>
<evidence type="ECO:0000259" key="14">
    <source>
        <dbReference type="PROSITE" id="PS50109"/>
    </source>
</evidence>
<name>A0A6N7UYS6_9FIRM</name>
<dbReference type="Gene3D" id="3.30.565.10">
    <property type="entry name" value="Histidine kinase-like ATPase, C-terminal domain"/>
    <property type="match status" value="1"/>
</dbReference>
<dbReference type="Pfam" id="PF02743">
    <property type="entry name" value="dCache_1"/>
    <property type="match status" value="1"/>
</dbReference>
<evidence type="ECO:0000256" key="1">
    <source>
        <dbReference type="ARBA" id="ARBA00000085"/>
    </source>
</evidence>
<dbReference type="SUPFAM" id="SSF158472">
    <property type="entry name" value="HAMP domain-like"/>
    <property type="match status" value="1"/>
</dbReference>
<dbReference type="PRINTS" id="PR00344">
    <property type="entry name" value="BCTRLSENSOR"/>
</dbReference>
<evidence type="ECO:0000256" key="3">
    <source>
        <dbReference type="ARBA" id="ARBA00012438"/>
    </source>
</evidence>
<evidence type="ECO:0000256" key="9">
    <source>
        <dbReference type="ARBA" id="ARBA00022989"/>
    </source>
</evidence>
<feature type="domain" description="Histidine kinase" evidence="14">
    <location>
        <begin position="492"/>
        <end position="595"/>
    </location>
</feature>
<dbReference type="PROSITE" id="PS50885">
    <property type="entry name" value="HAMP"/>
    <property type="match status" value="1"/>
</dbReference>
<evidence type="ECO:0000256" key="6">
    <source>
        <dbReference type="ARBA" id="ARBA00022679"/>
    </source>
</evidence>
<keyword evidence="10" id="KW-0902">Two-component regulatory system</keyword>
<comment type="catalytic activity">
    <reaction evidence="1">
        <text>ATP + protein L-histidine = ADP + protein N-phospho-L-histidine.</text>
        <dbReference type="EC" id="2.7.13.3"/>
    </reaction>
</comment>
<comment type="caution">
    <text evidence="16">The sequence shown here is derived from an EMBL/GenBank/DDBJ whole genome shotgun (WGS) entry which is preliminary data.</text>
</comment>
<evidence type="ECO:0000256" key="11">
    <source>
        <dbReference type="ARBA" id="ARBA00023136"/>
    </source>
</evidence>
<comment type="subcellular location">
    <subcellularLocation>
        <location evidence="2">Cell membrane</location>
        <topology evidence="2">Multi-pass membrane protein</topology>
    </subcellularLocation>
</comment>
<organism evidence="16 17">
    <name type="scientific">Suipraeoptans intestinalis</name>
    <dbReference type="NCBI Taxonomy" id="2606628"/>
    <lineage>
        <taxon>Bacteria</taxon>
        <taxon>Bacillati</taxon>
        <taxon>Bacillota</taxon>
        <taxon>Clostridia</taxon>
        <taxon>Lachnospirales</taxon>
        <taxon>Lachnospiraceae</taxon>
        <taxon>Suipraeoptans</taxon>
    </lineage>
</organism>
<dbReference type="Gene3D" id="6.10.340.10">
    <property type="match status" value="1"/>
</dbReference>
<sequence length="602" mass="68735">MKKILASYKQFLQRQKIQTALMMYFVVLLLASSMLFFFLTFRYTQKSMVNNSREYTTQLIHQVNNEIDTYMNHMKDISSMVFDSQDIQNFLFREPKWEEGEKERVLAQFGTIMDTRKDIRNIAVIGDDGRIALNKGTSLLNPYAALSEQGWYTQAKERGGAVVLSRPHIQNMVFGRYDWVITLSRGVVHDDTQRVGGVFLIDLNYRTISSLCGSVSLGSKGYIYVVDQKGNIIYHPKQQLFHSGLKQEELGVAAFLSEKSETSVIRGKGKERKLYTMSTSPNTGWTVIGVAYMSEFQKESRHLQRAYLMMAVLLLLLGISLSVFLSKSITRPIVRLDQAMKEVEKGHFKEAVVETEGQAEVRRLGESFNLMAEEIQNLMAENVKEQREKRKAEMRALQSQINPHFLYNTLDSIIWMAESGKHNGEVVEMTSALSRLFRQSIGNEEEMVTIGKEMDYVRTYLTIQGMRYRDKLTYTMEVEEEVAQETIVKLTLQPLVENAIYHGIKYIEGPGRISIRGYYQQEDIVLEVSDNGIGMEEERLRTLLSEAASSLQKTGLGVGNVQNRLKLYYGKDYGLSYVSQPGKGTTVYVRIPAGRGSREVTE</sequence>
<dbReference type="CDD" id="cd12912">
    <property type="entry name" value="PDC2_MCP_like"/>
    <property type="match status" value="1"/>
</dbReference>
<dbReference type="PROSITE" id="PS50109">
    <property type="entry name" value="HIS_KIN"/>
    <property type="match status" value="1"/>
</dbReference>
<evidence type="ECO:0000313" key="16">
    <source>
        <dbReference type="EMBL" id="MSR93495.1"/>
    </source>
</evidence>
<keyword evidence="6" id="KW-0808">Transferase</keyword>
<evidence type="ECO:0000256" key="10">
    <source>
        <dbReference type="ARBA" id="ARBA00023012"/>
    </source>
</evidence>
<feature type="coiled-coil region" evidence="12">
    <location>
        <begin position="368"/>
        <end position="400"/>
    </location>
</feature>
<feature type="domain" description="HAMP" evidence="15">
    <location>
        <begin position="327"/>
        <end position="380"/>
    </location>
</feature>
<dbReference type="InterPro" id="IPR050640">
    <property type="entry name" value="Bact_2-comp_sensor_kinase"/>
</dbReference>
<evidence type="ECO:0000256" key="13">
    <source>
        <dbReference type="SAM" id="Phobius"/>
    </source>
</evidence>
<dbReference type="EC" id="2.7.13.3" evidence="3"/>
<dbReference type="PANTHER" id="PTHR34220:SF7">
    <property type="entry name" value="SENSOR HISTIDINE KINASE YPDA"/>
    <property type="match status" value="1"/>
</dbReference>
<keyword evidence="11 13" id="KW-0472">Membrane</keyword>
<dbReference type="Pfam" id="PF06580">
    <property type="entry name" value="His_kinase"/>
    <property type="match status" value="1"/>
</dbReference>
<dbReference type="GO" id="GO:0005886">
    <property type="term" value="C:plasma membrane"/>
    <property type="evidence" value="ECO:0007669"/>
    <property type="project" value="UniProtKB-SubCell"/>
</dbReference>
<dbReference type="GO" id="GO:0000155">
    <property type="term" value="F:phosphorelay sensor kinase activity"/>
    <property type="evidence" value="ECO:0007669"/>
    <property type="project" value="InterPro"/>
</dbReference>
<dbReference type="SMART" id="SM00304">
    <property type="entry name" value="HAMP"/>
    <property type="match status" value="1"/>
</dbReference>
<dbReference type="Pfam" id="PF00672">
    <property type="entry name" value="HAMP"/>
    <property type="match status" value="1"/>
</dbReference>
<dbReference type="CDD" id="cd06225">
    <property type="entry name" value="HAMP"/>
    <property type="match status" value="1"/>
</dbReference>
<dbReference type="InterPro" id="IPR003660">
    <property type="entry name" value="HAMP_dom"/>
</dbReference>
<evidence type="ECO:0000256" key="12">
    <source>
        <dbReference type="SAM" id="Coils"/>
    </source>
</evidence>
<keyword evidence="12" id="KW-0175">Coiled coil</keyword>
<keyword evidence="4" id="KW-1003">Cell membrane</keyword>
<evidence type="ECO:0000256" key="4">
    <source>
        <dbReference type="ARBA" id="ARBA00022475"/>
    </source>
</evidence>
<dbReference type="InterPro" id="IPR005467">
    <property type="entry name" value="His_kinase_dom"/>
</dbReference>
<dbReference type="InterPro" id="IPR010559">
    <property type="entry name" value="Sig_transdc_His_kin_internal"/>
</dbReference>
<keyword evidence="8" id="KW-0418">Kinase</keyword>
<dbReference type="SUPFAM" id="SSF55874">
    <property type="entry name" value="ATPase domain of HSP90 chaperone/DNA topoisomerase II/histidine kinase"/>
    <property type="match status" value="1"/>
</dbReference>
<feature type="transmembrane region" description="Helical" evidence="13">
    <location>
        <begin position="21"/>
        <end position="43"/>
    </location>
</feature>
<keyword evidence="9 13" id="KW-1133">Transmembrane helix</keyword>